<reference evidence="2" key="1">
    <citation type="submission" date="2024-01" db="EMBL/GenBank/DDBJ databases">
        <authorList>
            <person name="Webb A."/>
        </authorList>
    </citation>
    <scope>NUCLEOTIDE SEQUENCE</scope>
    <source>
        <strain evidence="2">Pm1</strain>
    </source>
</reference>
<dbReference type="EMBL" id="CAKLBY020000078">
    <property type="protein sequence ID" value="CAK7924758.1"/>
    <property type="molecule type" value="Genomic_DNA"/>
</dbReference>
<accession>A0AAV1TSK2</accession>
<proteinExistence type="predicted"/>
<gene>
    <name evidence="2" type="ORF">PM001_LOCUS9908</name>
</gene>
<dbReference type="Pfam" id="PF07727">
    <property type="entry name" value="RVT_2"/>
    <property type="match status" value="1"/>
</dbReference>
<dbReference type="Proteomes" id="UP001162060">
    <property type="component" value="Unassembled WGS sequence"/>
</dbReference>
<evidence type="ECO:0000313" key="2">
    <source>
        <dbReference type="EMBL" id="CAK7924758.1"/>
    </source>
</evidence>
<dbReference type="PANTHER" id="PTHR11439:SF483">
    <property type="entry name" value="PEPTIDE SYNTHASE GLIP-LIKE, PUTATIVE (AFU_ORTHOLOGUE AFUA_3G12920)-RELATED"/>
    <property type="match status" value="1"/>
</dbReference>
<evidence type="ECO:0000259" key="1">
    <source>
        <dbReference type="Pfam" id="PF07727"/>
    </source>
</evidence>
<evidence type="ECO:0000313" key="3">
    <source>
        <dbReference type="Proteomes" id="UP001162060"/>
    </source>
</evidence>
<name>A0AAV1TSK2_9STRA</name>
<dbReference type="InterPro" id="IPR013103">
    <property type="entry name" value="RVT_2"/>
</dbReference>
<organism evidence="2 3">
    <name type="scientific">Peronospora matthiolae</name>
    <dbReference type="NCBI Taxonomy" id="2874970"/>
    <lineage>
        <taxon>Eukaryota</taxon>
        <taxon>Sar</taxon>
        <taxon>Stramenopiles</taxon>
        <taxon>Oomycota</taxon>
        <taxon>Peronosporomycetes</taxon>
        <taxon>Peronosporales</taxon>
        <taxon>Peronosporaceae</taxon>
        <taxon>Peronospora</taxon>
    </lineage>
</organism>
<sequence>MDVKTAFLNGMLEEEIYMKQPDGFVDANHPHHVCKLKRALYGLKQSPRMWNQTIDEFMRNIGFTKCEMDHCVYAKRDDKVMMFVVIYVDDLILACNNMDILAATKRALSERFEMSDLGELKYCLRIEVERDNKSGDVSMKQTKFLRSILTKFGMQDSKPVKTPQDPGLKLTKRMCKDGCKHNYTMQGVPYRSAVGALMYLMVGTRPDLAASVGVLSQFAADPCPTHWQALKRVLRYLQATPTLGIRFIGAGNGKLLGYSDADWAGDIDTRRSTSDYVFVLNNGCISWRSKKQRSVALSSTETEYMALSEATQEATWLKTFMRELGEEAGDDTLTIYEDNQGAIALAKNPEFHKRTKHIDIRYHFVREKVEKNQVVLQYCPTQDMLADIMTKAIAAPQFTILRTKLGITVGVDTESSGSVVKEATRHANGNHKNVRADN</sequence>
<dbReference type="SUPFAM" id="SSF56672">
    <property type="entry name" value="DNA/RNA polymerases"/>
    <property type="match status" value="1"/>
</dbReference>
<dbReference type="CDD" id="cd09272">
    <property type="entry name" value="RNase_HI_RT_Ty1"/>
    <property type="match status" value="1"/>
</dbReference>
<comment type="caution">
    <text evidence="2">The sequence shown here is derived from an EMBL/GenBank/DDBJ whole genome shotgun (WGS) entry which is preliminary data.</text>
</comment>
<feature type="domain" description="Reverse transcriptase Ty1/copia-type" evidence="1">
    <location>
        <begin position="1"/>
        <end position="164"/>
    </location>
</feature>
<dbReference type="InterPro" id="IPR043502">
    <property type="entry name" value="DNA/RNA_pol_sf"/>
</dbReference>
<dbReference type="AlphaFoldDB" id="A0AAV1TSK2"/>
<dbReference type="PANTHER" id="PTHR11439">
    <property type="entry name" value="GAG-POL-RELATED RETROTRANSPOSON"/>
    <property type="match status" value="1"/>
</dbReference>
<protein>
    <recommendedName>
        <fullName evidence="1">Reverse transcriptase Ty1/copia-type domain-containing protein</fullName>
    </recommendedName>
</protein>